<evidence type="ECO:0000313" key="5">
    <source>
        <dbReference type="Proteomes" id="UP000533598"/>
    </source>
</evidence>
<dbReference type="AlphaFoldDB" id="A0A7W7FS51"/>
<protein>
    <submittedName>
        <fullName evidence="4">Uncharacterized protein (DUF305 family)</fullName>
    </submittedName>
</protein>
<dbReference type="PROSITE" id="PS51257">
    <property type="entry name" value="PROKAR_LIPOPROTEIN"/>
    <property type="match status" value="1"/>
</dbReference>
<proteinExistence type="predicted"/>
<keyword evidence="2" id="KW-0732">Signal</keyword>
<comment type="caution">
    <text evidence="4">The sequence shown here is derived from an EMBL/GenBank/DDBJ whole genome shotgun (WGS) entry which is preliminary data.</text>
</comment>
<reference evidence="4 5" key="1">
    <citation type="submission" date="2020-08" db="EMBL/GenBank/DDBJ databases">
        <title>Sequencing the genomes of 1000 actinobacteria strains.</title>
        <authorList>
            <person name="Klenk H.-P."/>
        </authorList>
    </citation>
    <scope>NUCLEOTIDE SEQUENCE [LARGE SCALE GENOMIC DNA]</scope>
    <source>
        <strain evidence="4 5">DSM 44230</strain>
    </source>
</reference>
<dbReference type="InterPro" id="IPR005183">
    <property type="entry name" value="DUF305_CopM-like"/>
</dbReference>
<accession>A0A7W7FS51</accession>
<evidence type="ECO:0000313" key="4">
    <source>
        <dbReference type="EMBL" id="MBB4675575.1"/>
    </source>
</evidence>
<evidence type="ECO:0000256" key="2">
    <source>
        <dbReference type="SAM" id="SignalP"/>
    </source>
</evidence>
<dbReference type="Pfam" id="PF03713">
    <property type="entry name" value="DUF305"/>
    <property type="match status" value="1"/>
</dbReference>
<dbReference type="EMBL" id="JACHMH010000001">
    <property type="protein sequence ID" value="MBB4675575.1"/>
    <property type="molecule type" value="Genomic_DNA"/>
</dbReference>
<name>A0A7W7FS51_9PSEU</name>
<evidence type="ECO:0000256" key="1">
    <source>
        <dbReference type="SAM" id="MobiDB-lite"/>
    </source>
</evidence>
<sequence length="217" mass="23292">MSRLPWKTGVLAVFAVLSLTACTGNGTQGAPPEATERVPVIAPGKPGEPAKTLSSMPPLAERPPGDADFRYVSMMIPHHRQALEMTALAPDRAQHQDVRGLAARIDGAQAPEIQAMSAYLQRHKKPVPEAHAGGGHGSGDAAMPGMASFADMVHLKNSRGADFDKLFVRLMIAHHEGAVKMANDVLASGHDIFVEEMAQDVIATQTAEIKRMKEMRF</sequence>
<dbReference type="InterPro" id="IPR012347">
    <property type="entry name" value="Ferritin-like"/>
</dbReference>
<dbReference type="RefSeq" id="WP_312986789.1">
    <property type="nucleotide sequence ID" value="NZ_BAAAUI010000040.1"/>
</dbReference>
<feature type="chain" id="PRO_5038962169" evidence="2">
    <location>
        <begin position="24"/>
        <end position="217"/>
    </location>
</feature>
<dbReference type="PANTHER" id="PTHR36933">
    <property type="entry name" value="SLL0788 PROTEIN"/>
    <property type="match status" value="1"/>
</dbReference>
<organism evidence="4 5">
    <name type="scientific">Crossiella cryophila</name>
    <dbReference type="NCBI Taxonomy" id="43355"/>
    <lineage>
        <taxon>Bacteria</taxon>
        <taxon>Bacillati</taxon>
        <taxon>Actinomycetota</taxon>
        <taxon>Actinomycetes</taxon>
        <taxon>Pseudonocardiales</taxon>
        <taxon>Pseudonocardiaceae</taxon>
        <taxon>Crossiella</taxon>
    </lineage>
</organism>
<gene>
    <name evidence="4" type="ORF">HNR67_001693</name>
</gene>
<feature type="signal peptide" evidence="2">
    <location>
        <begin position="1"/>
        <end position="23"/>
    </location>
</feature>
<dbReference type="Gene3D" id="1.20.1260.10">
    <property type="match status" value="1"/>
</dbReference>
<dbReference type="Proteomes" id="UP000533598">
    <property type="component" value="Unassembled WGS sequence"/>
</dbReference>
<feature type="domain" description="DUF305" evidence="3">
    <location>
        <begin position="68"/>
        <end position="215"/>
    </location>
</feature>
<evidence type="ECO:0000259" key="3">
    <source>
        <dbReference type="Pfam" id="PF03713"/>
    </source>
</evidence>
<dbReference type="PANTHER" id="PTHR36933:SF1">
    <property type="entry name" value="SLL0788 PROTEIN"/>
    <property type="match status" value="1"/>
</dbReference>
<feature type="region of interest" description="Disordered" evidence="1">
    <location>
        <begin position="45"/>
        <end position="64"/>
    </location>
</feature>
<keyword evidence="5" id="KW-1185">Reference proteome</keyword>